<name>A0A0V0R060_PSEPJ</name>
<dbReference type="Pfam" id="PF01764">
    <property type="entry name" value="Lipase_3"/>
    <property type="match status" value="1"/>
</dbReference>
<evidence type="ECO:0000313" key="4">
    <source>
        <dbReference type="Proteomes" id="UP000054937"/>
    </source>
</evidence>
<accession>A0A0V0R060</accession>
<dbReference type="OrthoDB" id="282243at2759"/>
<dbReference type="PANTHER" id="PTHR45856:SF25">
    <property type="entry name" value="FUNGAL LIPASE-LIKE DOMAIN-CONTAINING PROTEIN"/>
    <property type="match status" value="1"/>
</dbReference>
<dbReference type="Gene3D" id="3.40.50.1820">
    <property type="entry name" value="alpha/beta hydrolase"/>
    <property type="match status" value="1"/>
</dbReference>
<dbReference type="AlphaFoldDB" id="A0A0V0R060"/>
<feature type="chain" id="PRO_5006867645" description="Fungal lipase-type domain-containing protein" evidence="1">
    <location>
        <begin position="17"/>
        <end position="287"/>
    </location>
</feature>
<dbReference type="PANTHER" id="PTHR45856">
    <property type="entry name" value="ALPHA/BETA-HYDROLASES SUPERFAMILY PROTEIN"/>
    <property type="match status" value="1"/>
</dbReference>
<dbReference type="InterPro" id="IPR051218">
    <property type="entry name" value="Sec_MonoDiacylglyc_Lipase"/>
</dbReference>
<comment type="caution">
    <text evidence="3">The sequence shown here is derived from an EMBL/GenBank/DDBJ whole genome shotgun (WGS) entry which is preliminary data.</text>
</comment>
<gene>
    <name evidence="3" type="ORF">PPERSA_10141</name>
</gene>
<dbReference type="InParanoid" id="A0A0V0R060"/>
<proteinExistence type="predicted"/>
<sequence length="287" mass="32524">MKILLTLLIILVISWAQSSTQYNYDTSLSMLYYAKASYCSSAAILSWTGTPFNHHPGMQSITVIDNKKHDSQMFMGYDKTKDQIVAAFRGSSNIRNWFDNLKFFKTKYPSCSGCEVHIGFYEAWNAIQVQVHNTYLSLRKSYPTAKFAITGHSLGATQAQLCALYFSEIGVKVDLLYHFGSPRVGNEKFAVYAVSKLPQNNLVTHHRDPVPHVPKENMGYRRINTEVFYKGKGANEYIFCAEAPGVEAPHCSNKYWLDIDISNHLHYLGHSTGCDDLTSSEIQEIYQ</sequence>
<organism evidence="3 4">
    <name type="scientific">Pseudocohnilembus persalinus</name>
    <name type="common">Ciliate</name>
    <dbReference type="NCBI Taxonomy" id="266149"/>
    <lineage>
        <taxon>Eukaryota</taxon>
        <taxon>Sar</taxon>
        <taxon>Alveolata</taxon>
        <taxon>Ciliophora</taxon>
        <taxon>Intramacronucleata</taxon>
        <taxon>Oligohymenophorea</taxon>
        <taxon>Scuticociliatia</taxon>
        <taxon>Philasterida</taxon>
        <taxon>Pseudocohnilembidae</taxon>
        <taxon>Pseudocohnilembus</taxon>
    </lineage>
</organism>
<dbReference type="InterPro" id="IPR029058">
    <property type="entry name" value="AB_hydrolase_fold"/>
</dbReference>
<evidence type="ECO:0000259" key="2">
    <source>
        <dbReference type="Pfam" id="PF01764"/>
    </source>
</evidence>
<feature type="signal peptide" evidence="1">
    <location>
        <begin position="1"/>
        <end position="16"/>
    </location>
</feature>
<dbReference type="CDD" id="cd00519">
    <property type="entry name" value="Lipase_3"/>
    <property type="match status" value="1"/>
</dbReference>
<keyword evidence="4" id="KW-1185">Reference proteome</keyword>
<protein>
    <recommendedName>
        <fullName evidence="2">Fungal lipase-type domain-containing protein</fullName>
    </recommendedName>
</protein>
<dbReference type="Proteomes" id="UP000054937">
    <property type="component" value="Unassembled WGS sequence"/>
</dbReference>
<dbReference type="InterPro" id="IPR002921">
    <property type="entry name" value="Fungal_lipase-type"/>
</dbReference>
<dbReference type="EMBL" id="LDAU01000079">
    <property type="protein sequence ID" value="KRX07857.1"/>
    <property type="molecule type" value="Genomic_DNA"/>
</dbReference>
<keyword evidence="1" id="KW-0732">Signal</keyword>
<feature type="domain" description="Fungal lipase-type" evidence="2">
    <location>
        <begin position="85"/>
        <end position="217"/>
    </location>
</feature>
<reference evidence="3 4" key="1">
    <citation type="journal article" date="2015" name="Sci. Rep.">
        <title>Genome of the facultative scuticociliatosis pathogen Pseudocohnilembus persalinus provides insight into its virulence through horizontal gene transfer.</title>
        <authorList>
            <person name="Xiong J."/>
            <person name="Wang G."/>
            <person name="Cheng J."/>
            <person name="Tian M."/>
            <person name="Pan X."/>
            <person name="Warren A."/>
            <person name="Jiang C."/>
            <person name="Yuan D."/>
            <person name="Miao W."/>
        </authorList>
    </citation>
    <scope>NUCLEOTIDE SEQUENCE [LARGE SCALE GENOMIC DNA]</scope>
    <source>
        <strain evidence="3">36N120E</strain>
    </source>
</reference>
<dbReference type="OMA" id="GCEVHDG"/>
<dbReference type="SUPFAM" id="SSF53474">
    <property type="entry name" value="alpha/beta-Hydrolases"/>
    <property type="match status" value="1"/>
</dbReference>
<dbReference type="GO" id="GO:0006629">
    <property type="term" value="P:lipid metabolic process"/>
    <property type="evidence" value="ECO:0007669"/>
    <property type="project" value="InterPro"/>
</dbReference>
<evidence type="ECO:0000313" key="3">
    <source>
        <dbReference type="EMBL" id="KRX07857.1"/>
    </source>
</evidence>
<evidence type="ECO:0000256" key="1">
    <source>
        <dbReference type="SAM" id="SignalP"/>
    </source>
</evidence>